<feature type="coiled-coil region" evidence="2">
    <location>
        <begin position="524"/>
        <end position="551"/>
    </location>
</feature>
<evidence type="ECO:0000313" key="6">
    <source>
        <dbReference type="RefSeq" id="XP_014675296.1"/>
    </source>
</evidence>
<dbReference type="PROSITE" id="PS51232">
    <property type="entry name" value="GBD_FH3"/>
    <property type="match status" value="1"/>
</dbReference>
<gene>
    <name evidence="6" type="primary">LOC106815359</name>
</gene>
<reference evidence="6" key="1">
    <citation type="submission" date="2025-08" db="UniProtKB">
        <authorList>
            <consortium name="RefSeq"/>
        </authorList>
    </citation>
    <scope>IDENTIFICATION</scope>
</reference>
<dbReference type="Proteomes" id="UP000695022">
    <property type="component" value="Unplaced"/>
</dbReference>
<sequence>MGNVFGTRQTTASTGTSRDTMKKSKRHSSTTNSSSMSAVERISPIPDPVELERRFTELLSSMDLPPDKVKLLRQYDAEKKWDLVCDQGKVQAKDPPSTYLAKLETYMHIMDPKLQHSKAKRTLGDYKSTQVLRDLEISLRTNHIEWVKEFLNEENNGLDVLVNYLNFQLVLMRRDEQFRTYSEDQAAAGTNNGTLVKSAGRKTVAQSVGRAAGRSVDTGSIIGRDAKPNAMTLSLSLSNLHDEEVGGAAVEEVGGTVVEEVDGTAVGEVGGAAVGEIDGTVVEKVRDPEKGRNTITITEDDIHVAVMCLRAIMNNKLGFNMVFAHAEAINCITLSLNHNSLRTKALVLELLAAVCLVQADGHDMILEAFDHFKLLCEEQSRFETLMNDFMNYEEFNIDFMVACMQFINIVVHSVDDMNFRVHLQYEFTKIGLDDYLEKLKHTESEQLLVQISAYRDNMFDVQHLMEEAETKNVAVEQVAELENELSHAIERFQELENESMAKICELESAVVDTTKERDMYYAHLAQTQHDLDELRKQINEKDEDVKQKGSLLQEREKELESLKGTLRLKGGQVAALGLAGEGGGAPPAPGPPPPPGQMAAPSGAMTIKRRIQTKYRLPMFNWIALKPQQLKGTVFNELDDDKLLNQLHAVTAASRSVRNSARVRKMLEIILVFGNYMNSNKRGGPQCPMDSERSRVYIMYTQCGERSQDKKVTLLNFIAHTVKTKFPELLNFDTELRFIEKAAQGTWEGETMHMLLVVTVLLIIDCFHGASAVPCSLLIELSLRQSIFVKKVEHAAEVIVRAINNLDLSILSLEMTEILLKLIPKEDEIKAYRQYEKDKKPLEALTEEDKLMFQLTKVERLLQKLQVMSFIGNFDENLKHKPYRRADAVRKSLRKGRGHTLADDQATAL</sequence>
<evidence type="ECO:0000256" key="3">
    <source>
        <dbReference type="SAM" id="MobiDB-lite"/>
    </source>
</evidence>
<dbReference type="InterPro" id="IPR010473">
    <property type="entry name" value="GTPase-bd"/>
</dbReference>
<dbReference type="SMART" id="SM01140">
    <property type="entry name" value="Drf_GBD"/>
    <property type="match status" value="1"/>
</dbReference>
<dbReference type="InterPro" id="IPR010472">
    <property type="entry name" value="FH3_dom"/>
</dbReference>
<dbReference type="Gene3D" id="1.20.58.2220">
    <property type="entry name" value="Formin, FH2 domain"/>
    <property type="match status" value="2"/>
</dbReference>
<dbReference type="InterPro" id="IPR014768">
    <property type="entry name" value="GBD/FH3_dom"/>
</dbReference>
<comment type="similarity">
    <text evidence="1">Belongs to the formin homology family.</text>
</comment>
<feature type="region of interest" description="Disordered" evidence="3">
    <location>
        <begin position="1"/>
        <end position="45"/>
    </location>
</feature>
<feature type="region of interest" description="Disordered" evidence="3">
    <location>
        <begin position="577"/>
        <end position="601"/>
    </location>
</feature>
<dbReference type="InterPro" id="IPR042201">
    <property type="entry name" value="FH2_Formin_sf"/>
</dbReference>
<dbReference type="Pfam" id="PF06367">
    <property type="entry name" value="Drf_FH3"/>
    <property type="match status" value="1"/>
</dbReference>
<protein>
    <submittedName>
        <fullName evidence="6">Formin-like protein CG32138</fullName>
    </submittedName>
</protein>
<feature type="compositionally biased region" description="Polar residues" evidence="3">
    <location>
        <begin position="1"/>
        <end position="18"/>
    </location>
</feature>
<dbReference type="Gene3D" id="1.25.10.10">
    <property type="entry name" value="Leucine-rich Repeat Variant"/>
    <property type="match status" value="2"/>
</dbReference>
<dbReference type="SMART" id="SM01139">
    <property type="entry name" value="Drf_FH3"/>
    <property type="match status" value="1"/>
</dbReference>
<evidence type="ECO:0000256" key="1">
    <source>
        <dbReference type="ARBA" id="ARBA00023449"/>
    </source>
</evidence>
<dbReference type="SUPFAM" id="SSF48371">
    <property type="entry name" value="ARM repeat"/>
    <property type="match status" value="1"/>
</dbReference>
<proteinExistence type="inferred from homology"/>
<dbReference type="PANTHER" id="PTHR45857:SF4">
    <property type="entry name" value="FORMIN-LIKE PROTEIN"/>
    <property type="match status" value="1"/>
</dbReference>
<dbReference type="RefSeq" id="XP_014675296.1">
    <property type="nucleotide sequence ID" value="XM_014819810.1"/>
</dbReference>
<feature type="compositionally biased region" description="Pro residues" evidence="3">
    <location>
        <begin position="586"/>
        <end position="596"/>
    </location>
</feature>
<feature type="domain" description="GBD/FH3" evidence="4">
    <location>
        <begin position="43"/>
        <end position="556"/>
    </location>
</feature>
<dbReference type="InterPro" id="IPR015425">
    <property type="entry name" value="FH2_Formin"/>
</dbReference>
<dbReference type="SUPFAM" id="SSF101447">
    <property type="entry name" value="Formin homology 2 domain (FH2 domain)"/>
    <property type="match status" value="3"/>
</dbReference>
<dbReference type="InterPro" id="IPR016024">
    <property type="entry name" value="ARM-type_fold"/>
</dbReference>
<dbReference type="Pfam" id="PF02181">
    <property type="entry name" value="FH2"/>
    <property type="match status" value="2"/>
</dbReference>
<keyword evidence="5" id="KW-1185">Reference proteome</keyword>
<dbReference type="InterPro" id="IPR011989">
    <property type="entry name" value="ARM-like"/>
</dbReference>
<evidence type="ECO:0000256" key="2">
    <source>
        <dbReference type="SAM" id="Coils"/>
    </source>
</evidence>
<name>A0ABM1ESX5_PRICU</name>
<dbReference type="InterPro" id="IPR043592">
    <property type="entry name" value="FMNL_animal"/>
</dbReference>
<dbReference type="Pfam" id="PF06371">
    <property type="entry name" value="Drf_GBD"/>
    <property type="match status" value="2"/>
</dbReference>
<evidence type="ECO:0000313" key="5">
    <source>
        <dbReference type="Proteomes" id="UP000695022"/>
    </source>
</evidence>
<feature type="coiled-coil region" evidence="2">
    <location>
        <begin position="464"/>
        <end position="498"/>
    </location>
</feature>
<organism evidence="5 6">
    <name type="scientific">Priapulus caudatus</name>
    <name type="common">Priapulid worm</name>
    <dbReference type="NCBI Taxonomy" id="37621"/>
    <lineage>
        <taxon>Eukaryota</taxon>
        <taxon>Metazoa</taxon>
        <taxon>Ecdysozoa</taxon>
        <taxon>Scalidophora</taxon>
        <taxon>Priapulida</taxon>
        <taxon>Priapulimorpha</taxon>
        <taxon>Priapulimorphida</taxon>
        <taxon>Priapulidae</taxon>
        <taxon>Priapulus</taxon>
    </lineage>
</organism>
<accession>A0ABM1ESX5</accession>
<dbReference type="GeneID" id="106815359"/>
<dbReference type="PANTHER" id="PTHR45857">
    <property type="entry name" value="FORMIN-LIKE PROTEIN"/>
    <property type="match status" value="1"/>
</dbReference>
<keyword evidence="2" id="KW-0175">Coiled coil</keyword>
<evidence type="ECO:0000259" key="4">
    <source>
        <dbReference type="PROSITE" id="PS51232"/>
    </source>
</evidence>